<feature type="binding site" evidence="2">
    <location>
        <position position="53"/>
    </location>
    <ligand>
        <name>Zn(2+)</name>
        <dbReference type="ChEBI" id="CHEBI:29105"/>
    </ligand>
</feature>
<evidence type="ECO:0000313" key="6">
    <source>
        <dbReference type="Proteomes" id="UP000504635"/>
    </source>
</evidence>
<protein>
    <submittedName>
        <fullName evidence="7">Uncharacterized protein LOC115881273</fullName>
    </submittedName>
</protein>
<dbReference type="SUPFAM" id="SSF57716">
    <property type="entry name" value="Glucocorticoid receptor-like (DNA-binding domain)"/>
    <property type="match status" value="1"/>
</dbReference>
<dbReference type="SMART" id="SM00355">
    <property type="entry name" value="ZnF_C2H2"/>
    <property type="match status" value="1"/>
</dbReference>
<sequence length="477" mass="55740">MYFLEKICRICIQTGVPLVDLNMVDFDSVRLSEKLQICTKMVIAQETISSEICEKCVNKLRVSYHFQEMCNKSSKLIQSYLEKLTGEYSCTEEGKIQKDLEHSELNVEIEQIPKSEIRNFGYIEENEEEISEICINKDNILQPGYSGNLQYETSGCKRKQRITKQQRCSLLKQLLTPGNKPKKERDKTNYIETSSTIYYDKGGLKNIIDFTKNYTFSFKLDKNSNIESTPLDKLTAFSTNFFQRDFNDFQTHILHVIQNRDKYENISAFSTDDESETSDSEANNGIEKEHTHFEEVIVEPDIKIKSELEFDDDEEEDKCPLDYLETSFEEEEEMKIKKEDCQSDQETESLSKKMDHYSTPHHSNYYHSPGIKNKILFHRSPHTFDLNTVDLQLGEPNFSLSQDSSHSVKLLDRLVSSYPLSSRKIFSPNNVRCRTRNNPYINPLLKDQFLFRSFKCELCNRYFKSQGYLKAHTSKVH</sequence>
<evidence type="ECO:0000256" key="1">
    <source>
        <dbReference type="PROSITE-ProRule" id="PRU00042"/>
    </source>
</evidence>
<dbReference type="PROSITE" id="PS00028">
    <property type="entry name" value="ZINC_FINGER_C2H2_1"/>
    <property type="match status" value="1"/>
</dbReference>
<organism evidence="6 7">
    <name type="scientific">Sitophilus oryzae</name>
    <name type="common">Rice weevil</name>
    <name type="synonym">Curculio oryzae</name>
    <dbReference type="NCBI Taxonomy" id="7048"/>
    <lineage>
        <taxon>Eukaryota</taxon>
        <taxon>Metazoa</taxon>
        <taxon>Ecdysozoa</taxon>
        <taxon>Arthropoda</taxon>
        <taxon>Hexapoda</taxon>
        <taxon>Insecta</taxon>
        <taxon>Pterygota</taxon>
        <taxon>Neoptera</taxon>
        <taxon>Endopterygota</taxon>
        <taxon>Coleoptera</taxon>
        <taxon>Polyphaga</taxon>
        <taxon>Cucujiformia</taxon>
        <taxon>Curculionidae</taxon>
        <taxon>Dryophthorinae</taxon>
        <taxon>Sitophilus</taxon>
    </lineage>
</organism>
<keyword evidence="6" id="KW-1185">Reference proteome</keyword>
<reference evidence="7" key="1">
    <citation type="submission" date="2025-08" db="UniProtKB">
        <authorList>
            <consortium name="RefSeq"/>
        </authorList>
    </citation>
    <scope>IDENTIFICATION</scope>
    <source>
        <tissue evidence="7">Gonads</tissue>
    </source>
</reference>
<accession>A0A6J2XU40</accession>
<evidence type="ECO:0000256" key="3">
    <source>
        <dbReference type="SAM" id="MobiDB-lite"/>
    </source>
</evidence>
<dbReference type="GO" id="GO:0005634">
    <property type="term" value="C:nucleus"/>
    <property type="evidence" value="ECO:0007669"/>
    <property type="project" value="InterPro"/>
</dbReference>
<dbReference type="InParanoid" id="A0A6J2XU40"/>
<dbReference type="Proteomes" id="UP000504635">
    <property type="component" value="Unplaced"/>
</dbReference>
<feature type="region of interest" description="Disordered" evidence="3">
    <location>
        <begin position="333"/>
        <end position="358"/>
    </location>
</feature>
<dbReference type="InterPro" id="IPR013087">
    <property type="entry name" value="Znf_C2H2_type"/>
</dbReference>
<dbReference type="Pfam" id="PF12874">
    <property type="entry name" value="zf-met"/>
    <property type="match status" value="1"/>
</dbReference>
<proteinExistence type="predicted"/>
<name>A0A6J2XU40_SITOR</name>
<dbReference type="GeneID" id="115881273"/>
<dbReference type="RefSeq" id="XP_030754551.1">
    <property type="nucleotide sequence ID" value="XM_030898691.1"/>
</dbReference>
<dbReference type="GO" id="GO:0008270">
    <property type="term" value="F:zinc ion binding"/>
    <property type="evidence" value="ECO:0007669"/>
    <property type="project" value="UniProtKB-UniRule"/>
</dbReference>
<gene>
    <name evidence="7" type="primary">LOC115881273</name>
</gene>
<keyword evidence="2" id="KW-0479">Metal-binding</keyword>
<feature type="binding site" evidence="2">
    <location>
        <position position="8"/>
    </location>
    <ligand>
        <name>Zn(2+)</name>
        <dbReference type="ChEBI" id="CHEBI:29105"/>
    </ligand>
</feature>
<evidence type="ECO:0000256" key="2">
    <source>
        <dbReference type="PROSITE-ProRule" id="PRU01263"/>
    </source>
</evidence>
<keyword evidence="2" id="KW-0862">Zinc</keyword>
<dbReference type="Pfam" id="PF07776">
    <property type="entry name" value="zf-AD"/>
    <property type="match status" value="1"/>
</dbReference>
<dbReference type="AlphaFoldDB" id="A0A6J2XU40"/>
<evidence type="ECO:0000313" key="7">
    <source>
        <dbReference type="RefSeq" id="XP_030754551.1"/>
    </source>
</evidence>
<feature type="binding site" evidence="2">
    <location>
        <position position="56"/>
    </location>
    <ligand>
        <name>Zn(2+)</name>
        <dbReference type="ChEBI" id="CHEBI:29105"/>
    </ligand>
</feature>
<keyword evidence="1" id="KW-0863">Zinc-finger</keyword>
<feature type="compositionally biased region" description="Basic and acidic residues" evidence="3">
    <location>
        <begin position="349"/>
        <end position="358"/>
    </location>
</feature>
<feature type="domain" description="ZAD" evidence="5">
    <location>
        <begin position="6"/>
        <end position="80"/>
    </location>
</feature>
<evidence type="ECO:0000259" key="5">
    <source>
        <dbReference type="PROSITE" id="PS51915"/>
    </source>
</evidence>
<dbReference type="InterPro" id="IPR012934">
    <property type="entry name" value="Znf_AD"/>
</dbReference>
<dbReference type="SMART" id="SM00868">
    <property type="entry name" value="zf-AD"/>
    <property type="match status" value="1"/>
</dbReference>
<dbReference type="KEGG" id="soy:115881273"/>
<evidence type="ECO:0000259" key="4">
    <source>
        <dbReference type="PROSITE" id="PS50157"/>
    </source>
</evidence>
<feature type="domain" description="C2H2-type" evidence="4">
    <location>
        <begin position="454"/>
        <end position="477"/>
    </location>
</feature>
<dbReference type="PROSITE" id="PS50157">
    <property type="entry name" value="ZINC_FINGER_C2H2_2"/>
    <property type="match status" value="1"/>
</dbReference>
<feature type="binding site" evidence="2">
    <location>
        <position position="11"/>
    </location>
    <ligand>
        <name>Zn(2+)</name>
        <dbReference type="ChEBI" id="CHEBI:29105"/>
    </ligand>
</feature>
<dbReference type="PROSITE" id="PS51915">
    <property type="entry name" value="ZAD"/>
    <property type="match status" value="1"/>
</dbReference>
<dbReference type="OrthoDB" id="8922241at2759"/>